<organism evidence="2 3">
    <name type="scientific">Microcella daejeonensis</name>
    <dbReference type="NCBI Taxonomy" id="2994971"/>
    <lineage>
        <taxon>Bacteria</taxon>
        <taxon>Bacillati</taxon>
        <taxon>Actinomycetota</taxon>
        <taxon>Actinomycetes</taxon>
        <taxon>Micrococcales</taxon>
        <taxon>Microbacteriaceae</taxon>
        <taxon>Microcella</taxon>
    </lineage>
</organism>
<name>A0A9E8MMR9_9MICO</name>
<dbReference type="RefSeq" id="WP_267782636.1">
    <property type="nucleotide sequence ID" value="NZ_CP113089.1"/>
</dbReference>
<reference evidence="2" key="1">
    <citation type="submission" date="2022-11" db="EMBL/GenBank/DDBJ databases">
        <title>Description of Microcella daejonensis nov. sp, isolated from riverside soil.</title>
        <authorList>
            <person name="Molina K.M."/>
            <person name="Kim S.B."/>
        </authorList>
    </citation>
    <scope>NUCLEOTIDE SEQUENCE</scope>
    <source>
        <strain evidence="2">MMS21-STM12</strain>
    </source>
</reference>
<keyword evidence="3" id="KW-1185">Reference proteome</keyword>
<protein>
    <submittedName>
        <fullName evidence="2">GNAT family N-acetyltransferase</fullName>
    </submittedName>
</protein>
<dbReference type="Gene3D" id="3.40.630.30">
    <property type="match status" value="1"/>
</dbReference>
<dbReference type="KEGG" id="mdb:OVN18_05875"/>
<dbReference type="PANTHER" id="PTHR31435:SF10">
    <property type="entry name" value="BSR4717 PROTEIN"/>
    <property type="match status" value="1"/>
</dbReference>
<dbReference type="PANTHER" id="PTHR31435">
    <property type="entry name" value="PROTEIN NATD1"/>
    <property type="match status" value="1"/>
</dbReference>
<dbReference type="PROSITE" id="PS51729">
    <property type="entry name" value="GNAT_YJDJ"/>
    <property type="match status" value="1"/>
</dbReference>
<dbReference type="EMBL" id="CP113089">
    <property type="protein sequence ID" value="WAB82528.1"/>
    <property type="molecule type" value="Genomic_DNA"/>
</dbReference>
<proteinExistence type="predicted"/>
<dbReference type="Pfam" id="PF14542">
    <property type="entry name" value="Acetyltransf_CG"/>
    <property type="match status" value="1"/>
</dbReference>
<sequence>MPPRLDARSGSLGRVPVMTLTVTHEPDSERYTVHDGEELRGFIAYDRRDGVMQLIHVEVPPFLRNKGVGGEVVQAVLDHLRSESTERVQPRCPFVVMWMRRHPEYADLMAR</sequence>
<dbReference type="CDD" id="cd04301">
    <property type="entry name" value="NAT_SF"/>
    <property type="match status" value="1"/>
</dbReference>
<dbReference type="Proteomes" id="UP001164706">
    <property type="component" value="Chromosome"/>
</dbReference>
<dbReference type="InterPro" id="IPR045057">
    <property type="entry name" value="Gcn5-rel_NAT"/>
</dbReference>
<evidence type="ECO:0000259" key="1">
    <source>
        <dbReference type="PROSITE" id="PS51729"/>
    </source>
</evidence>
<dbReference type="InterPro" id="IPR031165">
    <property type="entry name" value="GNAT_YJDJ"/>
</dbReference>
<gene>
    <name evidence="2" type="ORF">OVN18_05875</name>
</gene>
<evidence type="ECO:0000313" key="2">
    <source>
        <dbReference type="EMBL" id="WAB82528.1"/>
    </source>
</evidence>
<evidence type="ECO:0000313" key="3">
    <source>
        <dbReference type="Proteomes" id="UP001164706"/>
    </source>
</evidence>
<dbReference type="InterPro" id="IPR016181">
    <property type="entry name" value="Acyl_CoA_acyltransferase"/>
</dbReference>
<dbReference type="AlphaFoldDB" id="A0A9E8MMR9"/>
<accession>A0A9E8MMR9</accession>
<feature type="domain" description="N-acetyltransferase" evidence="1">
    <location>
        <begin position="23"/>
        <end position="110"/>
    </location>
</feature>
<dbReference type="SUPFAM" id="SSF55729">
    <property type="entry name" value="Acyl-CoA N-acyltransferases (Nat)"/>
    <property type="match status" value="1"/>
</dbReference>